<proteinExistence type="predicted"/>
<keyword evidence="4" id="KW-1185">Reference proteome</keyword>
<gene>
    <name evidence="3" type="ORF">D3870_19890</name>
</gene>
<dbReference type="Proteomes" id="UP000285190">
    <property type="component" value="Unassembled WGS sequence"/>
</dbReference>
<comment type="caution">
    <text evidence="3">The sequence shown here is derived from an EMBL/GenBank/DDBJ whole genome shotgun (WGS) entry which is preliminary data.</text>
</comment>
<organism evidence="3 4">
    <name type="scientific">Noviherbaspirillum cavernae</name>
    <dbReference type="NCBI Taxonomy" id="2320862"/>
    <lineage>
        <taxon>Bacteria</taxon>
        <taxon>Pseudomonadati</taxon>
        <taxon>Pseudomonadota</taxon>
        <taxon>Betaproteobacteria</taxon>
        <taxon>Burkholderiales</taxon>
        <taxon>Oxalobacteraceae</taxon>
        <taxon>Noviherbaspirillum</taxon>
    </lineage>
</organism>
<name>A0A418WVR1_9BURK</name>
<feature type="chain" id="PRO_5019410904" description="Secreted protein" evidence="2">
    <location>
        <begin position="24"/>
        <end position="117"/>
    </location>
</feature>
<evidence type="ECO:0000313" key="4">
    <source>
        <dbReference type="Proteomes" id="UP000285190"/>
    </source>
</evidence>
<keyword evidence="2" id="KW-0732">Signal</keyword>
<reference evidence="3 4" key="1">
    <citation type="submission" date="2018-09" db="EMBL/GenBank/DDBJ databases">
        <authorList>
            <person name="Zhu H."/>
        </authorList>
    </citation>
    <scope>NUCLEOTIDE SEQUENCE [LARGE SCALE GENOMIC DNA]</scope>
    <source>
        <strain evidence="3 4">K2R10-39</strain>
    </source>
</reference>
<dbReference type="AlphaFoldDB" id="A0A418WVR1"/>
<evidence type="ECO:0000256" key="1">
    <source>
        <dbReference type="SAM" id="MobiDB-lite"/>
    </source>
</evidence>
<evidence type="ECO:0000256" key="2">
    <source>
        <dbReference type="SAM" id="SignalP"/>
    </source>
</evidence>
<dbReference type="EMBL" id="QYUN01000003">
    <property type="protein sequence ID" value="RJF96679.1"/>
    <property type="molecule type" value="Genomic_DNA"/>
</dbReference>
<accession>A0A418WVR1</accession>
<feature type="region of interest" description="Disordered" evidence="1">
    <location>
        <begin position="92"/>
        <end position="117"/>
    </location>
</feature>
<evidence type="ECO:0008006" key="5">
    <source>
        <dbReference type="Google" id="ProtNLM"/>
    </source>
</evidence>
<sequence>MILRVLRRLAVLLVLSAAAPLQGAHWPACQCRFAGGQQAARIPCYTLLRTASLHFVRRFNYRIVISSVFRNDPSRIIRFFPAWIGATLSRPMPVSPGEEKSSARPLELLPPRRQNKM</sequence>
<evidence type="ECO:0000313" key="3">
    <source>
        <dbReference type="EMBL" id="RJF96679.1"/>
    </source>
</evidence>
<feature type="signal peptide" evidence="2">
    <location>
        <begin position="1"/>
        <end position="23"/>
    </location>
</feature>
<protein>
    <recommendedName>
        <fullName evidence="5">Secreted protein</fullName>
    </recommendedName>
</protein>